<dbReference type="Gene3D" id="3.10.450.50">
    <property type="match status" value="1"/>
</dbReference>
<dbReference type="Pfam" id="PF00903">
    <property type="entry name" value="Glyoxalase"/>
    <property type="match status" value="1"/>
</dbReference>
<reference evidence="2 3" key="1">
    <citation type="submission" date="2018-11" db="EMBL/GenBank/DDBJ databases">
        <title>Rufibacter latericius sp. nov., isolated from water in Baiyang Lake.</title>
        <authorList>
            <person name="Yang Y."/>
        </authorList>
    </citation>
    <scope>NUCLEOTIDE SEQUENCE [LARGE SCALE GENOMIC DNA]</scope>
    <source>
        <strain evidence="2 3">MCC P1</strain>
    </source>
</reference>
<dbReference type="EMBL" id="RJJE01000009">
    <property type="protein sequence ID" value="RNI30371.1"/>
    <property type="molecule type" value="Genomic_DNA"/>
</dbReference>
<evidence type="ECO:0000313" key="3">
    <source>
        <dbReference type="Proteomes" id="UP000271010"/>
    </source>
</evidence>
<gene>
    <name evidence="2" type="ORF">EFA69_10195</name>
</gene>
<dbReference type="InterPro" id="IPR037523">
    <property type="entry name" value="VOC_core"/>
</dbReference>
<comment type="caution">
    <text evidence="2">The sequence shown here is derived from an EMBL/GenBank/DDBJ whole genome shotgun (WGS) entry which is preliminary data.</text>
</comment>
<keyword evidence="3" id="KW-1185">Reference proteome</keyword>
<feature type="domain" description="VOC" evidence="1">
    <location>
        <begin position="2"/>
        <end position="112"/>
    </location>
</feature>
<protein>
    <recommendedName>
        <fullName evidence="1">VOC domain-containing protein</fullName>
    </recommendedName>
</protein>
<evidence type="ECO:0000259" key="1">
    <source>
        <dbReference type="PROSITE" id="PS51819"/>
    </source>
</evidence>
<evidence type="ECO:0000313" key="2">
    <source>
        <dbReference type="EMBL" id="RNI30371.1"/>
    </source>
</evidence>
<name>A0A3M9MXU6_9BACT</name>
<dbReference type="InterPro" id="IPR004360">
    <property type="entry name" value="Glyas_Fos-R_dOase_dom"/>
</dbReference>
<dbReference type="SUPFAM" id="SSF54427">
    <property type="entry name" value="NTF2-like"/>
    <property type="match status" value="1"/>
</dbReference>
<dbReference type="InterPro" id="IPR029068">
    <property type="entry name" value="Glyas_Bleomycin-R_OHBP_Dase"/>
</dbReference>
<dbReference type="AlphaFoldDB" id="A0A3M9MXU6"/>
<dbReference type="PROSITE" id="PS51819">
    <property type="entry name" value="VOC"/>
    <property type="match status" value="1"/>
</dbReference>
<sequence length="264" mass="29007">MALNQVMVSVQNVAEAVAFYKGLGLHLIVQSPHYARFVCPDGLSTFSVHLREDVNSTTGTTVYFECARLDGQVASLKEQGYAFEQDPKDQPWGWREAYLRDSSGNRICLYHAGESRVNPDWRLAESKYKHFLTEVRFTSWLDAVQTALGDNDTASLQELFSADVRLLESPFAAPVFGPAKVRQHLEIALGVYANISYSLVGVQGNVGYAQVEGAWGVSENVVYSAMLALRFNPAGLCTEIAVWGGPTLSRAVMLKSVSGVFSKN</sequence>
<dbReference type="SUPFAM" id="SSF54593">
    <property type="entry name" value="Glyoxalase/Bleomycin resistance protein/Dihydroxybiphenyl dioxygenase"/>
    <property type="match status" value="1"/>
</dbReference>
<accession>A0A3M9MXU6</accession>
<organism evidence="2 3">
    <name type="scientific">Rufibacter immobilis</name>
    <dbReference type="NCBI Taxonomy" id="1348778"/>
    <lineage>
        <taxon>Bacteria</taxon>
        <taxon>Pseudomonadati</taxon>
        <taxon>Bacteroidota</taxon>
        <taxon>Cytophagia</taxon>
        <taxon>Cytophagales</taxon>
        <taxon>Hymenobacteraceae</taxon>
        <taxon>Rufibacter</taxon>
    </lineage>
</organism>
<dbReference type="OrthoDB" id="9810880at2"/>
<dbReference type="InterPro" id="IPR032710">
    <property type="entry name" value="NTF2-like_dom_sf"/>
</dbReference>
<dbReference type="Gene3D" id="3.10.180.10">
    <property type="entry name" value="2,3-Dihydroxybiphenyl 1,2-Dioxygenase, domain 1"/>
    <property type="match status" value="1"/>
</dbReference>
<dbReference type="Proteomes" id="UP000271010">
    <property type="component" value="Unassembled WGS sequence"/>
</dbReference>
<proteinExistence type="predicted"/>